<dbReference type="Pfam" id="PF13243">
    <property type="entry name" value="SQHop_cyclase_C"/>
    <property type="match status" value="1"/>
</dbReference>
<dbReference type="GO" id="GO:0006696">
    <property type="term" value="P:ergosterol biosynthetic process"/>
    <property type="evidence" value="ECO:0007669"/>
    <property type="project" value="TreeGrafter"/>
</dbReference>
<dbReference type="GO" id="GO:0000250">
    <property type="term" value="F:lanosterol synthase activity"/>
    <property type="evidence" value="ECO:0007669"/>
    <property type="project" value="TreeGrafter"/>
</dbReference>
<dbReference type="EMBL" id="ML977016">
    <property type="protein sequence ID" value="KAF1951577.1"/>
    <property type="molecule type" value="Genomic_DNA"/>
</dbReference>
<dbReference type="InterPro" id="IPR008930">
    <property type="entry name" value="Terpenoid_cyclase/PrenylTrfase"/>
</dbReference>
<keyword evidence="11" id="KW-1185">Reference proteome</keyword>
<evidence type="ECO:0000313" key="11">
    <source>
        <dbReference type="Proteomes" id="UP000800035"/>
    </source>
</evidence>
<dbReference type="GO" id="GO:0016104">
    <property type="term" value="P:triterpenoid biosynthetic process"/>
    <property type="evidence" value="ECO:0007669"/>
    <property type="project" value="InterPro"/>
</dbReference>
<keyword evidence="5" id="KW-0443">Lipid metabolism</keyword>
<dbReference type="SFLD" id="SFLDG01016">
    <property type="entry name" value="Prenyltransferase_Like_2"/>
    <property type="match status" value="1"/>
</dbReference>
<evidence type="ECO:0000256" key="5">
    <source>
        <dbReference type="ARBA" id="ARBA00023098"/>
    </source>
</evidence>
<keyword evidence="6 7" id="KW-0413">Isomerase</keyword>
<dbReference type="InterPro" id="IPR032697">
    <property type="entry name" value="SQ_cyclase_N"/>
</dbReference>
<organism evidence="10 11">
    <name type="scientific">Byssothecium circinans</name>
    <dbReference type="NCBI Taxonomy" id="147558"/>
    <lineage>
        <taxon>Eukaryota</taxon>
        <taxon>Fungi</taxon>
        <taxon>Dikarya</taxon>
        <taxon>Ascomycota</taxon>
        <taxon>Pezizomycotina</taxon>
        <taxon>Dothideomycetes</taxon>
        <taxon>Pleosporomycetidae</taxon>
        <taxon>Pleosporales</taxon>
        <taxon>Massarineae</taxon>
        <taxon>Massarinaceae</taxon>
        <taxon>Byssothecium</taxon>
    </lineage>
</organism>
<evidence type="ECO:0000256" key="7">
    <source>
        <dbReference type="RuleBase" id="RU362003"/>
    </source>
</evidence>
<keyword evidence="4" id="KW-0752">Steroid biosynthesis</keyword>
<keyword evidence="3" id="KW-0677">Repeat</keyword>
<dbReference type="Gene3D" id="1.50.10.20">
    <property type="match status" value="2"/>
</dbReference>
<dbReference type="PANTHER" id="PTHR11764:SF20">
    <property type="entry name" value="LANOSTEROL SYNTHASE"/>
    <property type="match status" value="1"/>
</dbReference>
<dbReference type="SUPFAM" id="SSF48239">
    <property type="entry name" value="Terpenoid cyclases/Protein prenyltransferases"/>
    <property type="match status" value="2"/>
</dbReference>
<name>A0A6A5TRL5_9PLEO</name>
<dbReference type="EC" id="5.4.99.-" evidence="7"/>
<dbReference type="Gene3D" id="6.20.120.20">
    <property type="match status" value="1"/>
</dbReference>
<dbReference type="FunFam" id="1.50.10.20:FF:000003">
    <property type="entry name" value="Terpene cyclase/mutase family member"/>
    <property type="match status" value="1"/>
</dbReference>
<dbReference type="Pfam" id="PF13249">
    <property type="entry name" value="SQHop_cyclase_N"/>
    <property type="match status" value="1"/>
</dbReference>
<dbReference type="InterPro" id="IPR002365">
    <property type="entry name" value="Terpene_synthase_CS"/>
</dbReference>
<dbReference type="PANTHER" id="PTHR11764">
    <property type="entry name" value="TERPENE CYCLASE/MUTASE FAMILY MEMBER"/>
    <property type="match status" value="1"/>
</dbReference>
<gene>
    <name evidence="10" type="ORF">CC80DRAFT_453858</name>
</gene>
<evidence type="ECO:0000256" key="1">
    <source>
        <dbReference type="ARBA" id="ARBA00009755"/>
    </source>
</evidence>
<feature type="domain" description="Squalene cyclase N-terminal" evidence="9">
    <location>
        <begin position="76"/>
        <end position="329"/>
    </location>
</feature>
<evidence type="ECO:0000256" key="4">
    <source>
        <dbReference type="ARBA" id="ARBA00022955"/>
    </source>
</evidence>
<dbReference type="Proteomes" id="UP000800035">
    <property type="component" value="Unassembled WGS sequence"/>
</dbReference>
<comment type="similarity">
    <text evidence="1 7">Belongs to the terpene cyclase/mutase family.</text>
</comment>
<evidence type="ECO:0000256" key="2">
    <source>
        <dbReference type="ARBA" id="ARBA00022516"/>
    </source>
</evidence>
<evidence type="ECO:0000259" key="8">
    <source>
        <dbReference type="Pfam" id="PF13243"/>
    </source>
</evidence>
<protein>
    <recommendedName>
        <fullName evidence="7">Terpene cyclase/mutase family member</fullName>
        <ecNumber evidence="7">5.4.99.-</ecNumber>
    </recommendedName>
</protein>
<sequence length="724" mass="82992">MEKGDSLPKTDASRWRLYTNEEGVHLWSYLSESVRARTRPQTFAEKHFLGLPLPNEHLPAVQSYSDAARNGLLFYAQLQLEDGHWGCSYAGPSFVLPGIVFALYITKGNIPDEWAIEMTRWICHHQNDDGGWGLHTRGTSTIFATVLYYVTLRILGMKATHSVAVKARKRLQELGGAALAPQWARYWLALLNLYKWEGVQPVPLEMWILPSWVPIHPCRWWVQCRAVYLPVSYLYSNKCQMELNDLLLKLRGEIYCQPYDTVNFSAHLHNVGSLDRKRPLSQFISVANHFIRAWEWYVRPSWIYNRANTVVRDLIRREDENTSYSDIAPVSKAFHTVVVHFSDGTKSEAVKKHHEKMLPYLWRDKAGMNCAGTNGVQLWDTAFSIIATVEAGLGRDPQFQDVLNKAHKFLEVSQFRDDLDDPFRQKRKGGWPFSTKDQSYVVSDCSAEGLKATLLLQEELGFDKIISVERLYDCVDTLLTMQNADHGFGSYEKARVGTYIELLNPSEVFDRCMAEYSYPECTTAVITALSMFRKYYPSHSQKQIETVLQSATGYLMSSQRLDGSWYGSWGICFTYGTMFALEGLAATGHTYATSEAVRRACHFLLDKQKDDGGWGEHWESCERREYVENEESQVVNTAWAVLGLMAACYPDSAVVARGLELIRRRQQPNGEWLQEAVEGIFNCTCTIEYPNYKFHFSIRALGRFEHEYTPVLKRLIGEAKQWSC</sequence>
<dbReference type="GO" id="GO:0005811">
    <property type="term" value="C:lipid droplet"/>
    <property type="evidence" value="ECO:0007669"/>
    <property type="project" value="InterPro"/>
</dbReference>
<dbReference type="InterPro" id="IPR032696">
    <property type="entry name" value="SQ_cyclase_C"/>
</dbReference>
<feature type="domain" description="Squalene cyclase C-terminal" evidence="8">
    <location>
        <begin position="378"/>
        <end position="705"/>
    </location>
</feature>
<evidence type="ECO:0000259" key="9">
    <source>
        <dbReference type="Pfam" id="PF13249"/>
    </source>
</evidence>
<dbReference type="NCBIfam" id="TIGR01787">
    <property type="entry name" value="squalene_cyclas"/>
    <property type="match status" value="1"/>
</dbReference>
<reference evidence="10" key="1">
    <citation type="journal article" date="2020" name="Stud. Mycol.">
        <title>101 Dothideomycetes genomes: a test case for predicting lifestyles and emergence of pathogens.</title>
        <authorList>
            <person name="Haridas S."/>
            <person name="Albert R."/>
            <person name="Binder M."/>
            <person name="Bloem J."/>
            <person name="Labutti K."/>
            <person name="Salamov A."/>
            <person name="Andreopoulos B."/>
            <person name="Baker S."/>
            <person name="Barry K."/>
            <person name="Bills G."/>
            <person name="Bluhm B."/>
            <person name="Cannon C."/>
            <person name="Castanera R."/>
            <person name="Culley D."/>
            <person name="Daum C."/>
            <person name="Ezra D."/>
            <person name="Gonzalez J."/>
            <person name="Henrissat B."/>
            <person name="Kuo A."/>
            <person name="Liang C."/>
            <person name="Lipzen A."/>
            <person name="Lutzoni F."/>
            <person name="Magnuson J."/>
            <person name="Mondo S."/>
            <person name="Nolan M."/>
            <person name="Ohm R."/>
            <person name="Pangilinan J."/>
            <person name="Park H.-J."/>
            <person name="Ramirez L."/>
            <person name="Alfaro M."/>
            <person name="Sun H."/>
            <person name="Tritt A."/>
            <person name="Yoshinaga Y."/>
            <person name="Zwiers L.-H."/>
            <person name="Turgeon B."/>
            <person name="Goodwin S."/>
            <person name="Spatafora J."/>
            <person name="Crous P."/>
            <person name="Grigoriev I."/>
        </authorList>
    </citation>
    <scope>NUCLEOTIDE SEQUENCE</scope>
    <source>
        <strain evidence="10">CBS 675.92</strain>
    </source>
</reference>
<evidence type="ECO:0000256" key="3">
    <source>
        <dbReference type="ARBA" id="ARBA00022737"/>
    </source>
</evidence>
<dbReference type="InterPro" id="IPR018333">
    <property type="entry name" value="Squalene_cyclase"/>
</dbReference>
<keyword evidence="2" id="KW-0444">Lipid biosynthesis</keyword>
<dbReference type="CDD" id="cd02892">
    <property type="entry name" value="SQCY_1"/>
    <property type="match status" value="1"/>
</dbReference>
<proteinExistence type="inferred from homology"/>
<dbReference type="PROSITE" id="PS01074">
    <property type="entry name" value="TERPENE_SYNTHASES"/>
    <property type="match status" value="1"/>
</dbReference>
<evidence type="ECO:0000313" key="10">
    <source>
        <dbReference type="EMBL" id="KAF1951577.1"/>
    </source>
</evidence>
<dbReference type="OrthoDB" id="21502at2759"/>
<dbReference type="AlphaFoldDB" id="A0A6A5TRL5"/>
<evidence type="ECO:0000256" key="6">
    <source>
        <dbReference type="ARBA" id="ARBA00023235"/>
    </source>
</evidence>
<accession>A0A6A5TRL5</accession>